<name>A0A6J5S4F0_9CAUD</name>
<proteinExistence type="predicted"/>
<protein>
    <submittedName>
        <fullName evidence="1">Uncharacterized protein</fullName>
    </submittedName>
</protein>
<gene>
    <name evidence="1" type="ORF">UFOVP1382_20</name>
</gene>
<sequence length="52" mass="5675">MNRHCPMCSGEGVALGSLGKTLWLRCRACGWDYTHVTPVKLKTAAKRAARTA</sequence>
<reference evidence="1" key="1">
    <citation type="submission" date="2020-05" db="EMBL/GenBank/DDBJ databases">
        <authorList>
            <person name="Chiriac C."/>
            <person name="Salcher M."/>
            <person name="Ghai R."/>
            <person name="Kavagutti S V."/>
        </authorList>
    </citation>
    <scope>NUCLEOTIDE SEQUENCE</scope>
</reference>
<dbReference type="EMBL" id="LR797331">
    <property type="protein sequence ID" value="CAB4203400.1"/>
    <property type="molecule type" value="Genomic_DNA"/>
</dbReference>
<accession>A0A6J5S4F0</accession>
<organism evidence="1">
    <name type="scientific">uncultured Caudovirales phage</name>
    <dbReference type="NCBI Taxonomy" id="2100421"/>
    <lineage>
        <taxon>Viruses</taxon>
        <taxon>Duplodnaviria</taxon>
        <taxon>Heunggongvirae</taxon>
        <taxon>Uroviricota</taxon>
        <taxon>Caudoviricetes</taxon>
        <taxon>Peduoviridae</taxon>
        <taxon>Maltschvirus</taxon>
        <taxon>Maltschvirus maltsch</taxon>
    </lineage>
</organism>
<evidence type="ECO:0000313" key="1">
    <source>
        <dbReference type="EMBL" id="CAB4203400.1"/>
    </source>
</evidence>